<sequence length="35" mass="4233">MHSIYSLLELLNDWNIHEDDLVLRLLKKLLQEILT</sequence>
<gene>
    <name evidence="1" type="ORF">S03H2_58008</name>
</gene>
<name>X1JW65_9ZZZZ</name>
<organism evidence="1">
    <name type="scientific">marine sediment metagenome</name>
    <dbReference type="NCBI Taxonomy" id="412755"/>
    <lineage>
        <taxon>unclassified sequences</taxon>
        <taxon>metagenomes</taxon>
        <taxon>ecological metagenomes</taxon>
    </lineage>
</organism>
<reference evidence="1" key="1">
    <citation type="journal article" date="2014" name="Front. Microbiol.">
        <title>High frequency of phylogenetically diverse reductive dehalogenase-homologous genes in deep subseafloor sedimentary metagenomes.</title>
        <authorList>
            <person name="Kawai M."/>
            <person name="Futagami T."/>
            <person name="Toyoda A."/>
            <person name="Takaki Y."/>
            <person name="Nishi S."/>
            <person name="Hori S."/>
            <person name="Arai W."/>
            <person name="Tsubouchi T."/>
            <person name="Morono Y."/>
            <person name="Uchiyama I."/>
            <person name="Ito T."/>
            <person name="Fujiyama A."/>
            <person name="Inagaki F."/>
            <person name="Takami H."/>
        </authorList>
    </citation>
    <scope>NUCLEOTIDE SEQUENCE</scope>
    <source>
        <strain evidence="1">Expedition CK06-06</strain>
    </source>
</reference>
<accession>X1JW65</accession>
<proteinExistence type="predicted"/>
<evidence type="ECO:0000313" key="1">
    <source>
        <dbReference type="EMBL" id="GAH85655.1"/>
    </source>
</evidence>
<dbReference type="AlphaFoldDB" id="X1JW65"/>
<protein>
    <submittedName>
        <fullName evidence="1">Uncharacterized protein</fullName>
    </submittedName>
</protein>
<comment type="caution">
    <text evidence="1">The sequence shown here is derived from an EMBL/GenBank/DDBJ whole genome shotgun (WGS) entry which is preliminary data.</text>
</comment>
<dbReference type="EMBL" id="BARU01037206">
    <property type="protein sequence ID" value="GAH85655.1"/>
    <property type="molecule type" value="Genomic_DNA"/>
</dbReference>
<feature type="non-terminal residue" evidence="1">
    <location>
        <position position="35"/>
    </location>
</feature>